<reference evidence="2" key="1">
    <citation type="submission" date="2013-08" db="EMBL/GenBank/DDBJ databases">
        <authorList>
            <person name="Mendez C."/>
            <person name="Richter M."/>
            <person name="Ferrer M."/>
            <person name="Sanchez J."/>
        </authorList>
    </citation>
    <scope>NUCLEOTIDE SEQUENCE</scope>
</reference>
<evidence type="ECO:0000313" key="2">
    <source>
        <dbReference type="EMBL" id="EQD68900.1"/>
    </source>
</evidence>
<accession>T1CKQ8</accession>
<dbReference type="NCBIfam" id="NF033540">
    <property type="entry name" value="transpos_IS701"/>
    <property type="match status" value="1"/>
</dbReference>
<dbReference type="Pfam" id="PF13546">
    <property type="entry name" value="DDE_5"/>
    <property type="match status" value="1"/>
</dbReference>
<dbReference type="PANTHER" id="PTHR33627:SF1">
    <property type="entry name" value="TRANSPOSASE"/>
    <property type="match status" value="1"/>
</dbReference>
<feature type="domain" description="Transposase IS701-like DDE" evidence="1">
    <location>
        <begin position="1"/>
        <end position="138"/>
    </location>
</feature>
<dbReference type="EMBL" id="AUZY01003514">
    <property type="protein sequence ID" value="EQD68900.1"/>
    <property type="molecule type" value="Genomic_DNA"/>
</dbReference>
<protein>
    <submittedName>
        <fullName evidence="2">ISXo8 transposase</fullName>
    </submittedName>
</protein>
<dbReference type="InterPro" id="IPR039365">
    <property type="entry name" value="IS701-like"/>
</dbReference>
<dbReference type="InterPro" id="IPR038721">
    <property type="entry name" value="IS701-like_DDE_dom"/>
</dbReference>
<dbReference type="SUPFAM" id="SSF53098">
    <property type="entry name" value="Ribonuclease H-like"/>
    <property type="match status" value="1"/>
</dbReference>
<evidence type="ECO:0000259" key="1">
    <source>
        <dbReference type="Pfam" id="PF13546"/>
    </source>
</evidence>
<sequence>YLPAEWTDDPQRCAEAGVPASVGFMTKNQIAAAQIRAAVAAQVPRGVVLGDAAYGDDRALRDELSAQALIYALGIRPLTTVWWGAQQPAIAPPPAATGRPRVRVVRDVAHPPISVRTLAQALPARAYRTIVWRQGSAEKLSGRFARVRVVTAHDNRARDPEWLVIEWPRADTEPARYWLSTLPEDTTFHDLIHAIKGRWRIERDYLELKQELGLGHYEGRNWRGFHHHASLCIAAYGFLTLERLRGSKK</sequence>
<comment type="caution">
    <text evidence="2">The sequence shown here is derived from an EMBL/GenBank/DDBJ whole genome shotgun (WGS) entry which is preliminary data.</text>
</comment>
<feature type="non-terminal residue" evidence="2">
    <location>
        <position position="249"/>
    </location>
</feature>
<dbReference type="PANTHER" id="PTHR33627">
    <property type="entry name" value="TRANSPOSASE"/>
    <property type="match status" value="1"/>
</dbReference>
<dbReference type="InterPro" id="IPR012337">
    <property type="entry name" value="RNaseH-like_sf"/>
</dbReference>
<gene>
    <name evidence="2" type="ORF">B1B_05548</name>
</gene>
<feature type="non-terminal residue" evidence="2">
    <location>
        <position position="1"/>
    </location>
</feature>
<organism evidence="2">
    <name type="scientific">mine drainage metagenome</name>
    <dbReference type="NCBI Taxonomy" id="410659"/>
    <lineage>
        <taxon>unclassified sequences</taxon>
        <taxon>metagenomes</taxon>
        <taxon>ecological metagenomes</taxon>
    </lineage>
</organism>
<reference evidence="2" key="2">
    <citation type="journal article" date="2014" name="ISME J.">
        <title>Microbial stratification in low pH oxic and suboxic macroscopic growths along an acid mine drainage.</title>
        <authorList>
            <person name="Mendez-Garcia C."/>
            <person name="Mesa V."/>
            <person name="Sprenger R.R."/>
            <person name="Richter M."/>
            <person name="Diez M.S."/>
            <person name="Solano J."/>
            <person name="Bargiela R."/>
            <person name="Golyshina O.V."/>
            <person name="Manteca A."/>
            <person name="Ramos J.L."/>
            <person name="Gallego J.R."/>
            <person name="Llorente I."/>
            <person name="Martins Dos Santos V.A."/>
            <person name="Jensen O.N."/>
            <person name="Pelaez A.I."/>
            <person name="Sanchez J."/>
            <person name="Ferrer M."/>
        </authorList>
    </citation>
    <scope>NUCLEOTIDE SEQUENCE</scope>
</reference>
<dbReference type="AlphaFoldDB" id="T1CKQ8"/>
<name>T1CKQ8_9ZZZZ</name>
<proteinExistence type="predicted"/>